<organism evidence="1 2">
    <name type="scientific">Diversispora epigaea</name>
    <dbReference type="NCBI Taxonomy" id="1348612"/>
    <lineage>
        <taxon>Eukaryota</taxon>
        <taxon>Fungi</taxon>
        <taxon>Fungi incertae sedis</taxon>
        <taxon>Mucoromycota</taxon>
        <taxon>Glomeromycotina</taxon>
        <taxon>Glomeromycetes</taxon>
        <taxon>Diversisporales</taxon>
        <taxon>Diversisporaceae</taxon>
        <taxon>Diversispora</taxon>
    </lineage>
</organism>
<reference evidence="1 2" key="1">
    <citation type="submission" date="2018-08" db="EMBL/GenBank/DDBJ databases">
        <title>Genome and evolution of the arbuscular mycorrhizal fungus Diversispora epigaea (formerly Glomus versiforme) and its bacterial endosymbionts.</title>
        <authorList>
            <person name="Sun X."/>
            <person name="Fei Z."/>
            <person name="Harrison M."/>
        </authorList>
    </citation>
    <scope>NUCLEOTIDE SEQUENCE [LARGE SCALE GENOMIC DNA]</scope>
    <source>
        <strain evidence="1 2">IT104</strain>
    </source>
</reference>
<evidence type="ECO:0000313" key="2">
    <source>
        <dbReference type="Proteomes" id="UP000266861"/>
    </source>
</evidence>
<keyword evidence="2" id="KW-1185">Reference proteome</keyword>
<dbReference type="STRING" id="1348612.A0A397G5T3"/>
<dbReference type="EMBL" id="PQFF01000532">
    <property type="protein sequence ID" value="RHZ45957.1"/>
    <property type="molecule type" value="Genomic_DNA"/>
</dbReference>
<accession>A0A397G5T3</accession>
<proteinExistence type="predicted"/>
<gene>
    <name evidence="1" type="ORF">Glove_641g5</name>
</gene>
<name>A0A397G5T3_9GLOM</name>
<dbReference type="Proteomes" id="UP000266861">
    <property type="component" value="Unassembled WGS sequence"/>
</dbReference>
<dbReference type="OrthoDB" id="2443938at2759"/>
<sequence length="130" mass="15572">MFLLLGHTICNSSATVNFLNTEPPTIRTRSILPIYIIDENDENLYYDDTIMKYMAQPHLPEFENLTYPQYFERYSITPSSPLSTNRQIYRDDLNNYIVKRSKEIIIRYRFLKIEDSELYFYQQLLLIIPA</sequence>
<dbReference type="AlphaFoldDB" id="A0A397G5T3"/>
<evidence type="ECO:0000313" key="1">
    <source>
        <dbReference type="EMBL" id="RHZ45957.1"/>
    </source>
</evidence>
<protein>
    <submittedName>
        <fullName evidence="1">Uncharacterized protein</fullName>
    </submittedName>
</protein>
<comment type="caution">
    <text evidence="1">The sequence shown here is derived from an EMBL/GenBank/DDBJ whole genome shotgun (WGS) entry which is preliminary data.</text>
</comment>